<dbReference type="RefSeq" id="WP_089754658.1">
    <property type="nucleotide sequence ID" value="NZ_FOOG01000061.1"/>
</dbReference>
<feature type="transmembrane region" description="Helical" evidence="1">
    <location>
        <begin position="6"/>
        <end position="30"/>
    </location>
</feature>
<sequence length="59" mass="6906">MTMMEIMPVLIIVINLIIISLFLVGVIFLVRYFKDRKQSNGDLTLRVARLEKEINDLKK</sequence>
<evidence type="ECO:0000313" key="2">
    <source>
        <dbReference type="EMBL" id="SFG59902.1"/>
    </source>
</evidence>
<evidence type="ECO:0008006" key="4">
    <source>
        <dbReference type="Google" id="ProtNLM"/>
    </source>
</evidence>
<proteinExistence type="predicted"/>
<dbReference type="EMBL" id="FOOG01000061">
    <property type="protein sequence ID" value="SFG59902.1"/>
    <property type="molecule type" value="Genomic_DNA"/>
</dbReference>
<dbReference type="Proteomes" id="UP000198897">
    <property type="component" value="Unassembled WGS sequence"/>
</dbReference>
<accession>A0A1I2T4L3</accession>
<gene>
    <name evidence="2" type="ORF">SAMN05216353_16115</name>
</gene>
<dbReference type="AlphaFoldDB" id="A0A1I2T4L3"/>
<keyword evidence="1" id="KW-0812">Transmembrane</keyword>
<keyword evidence="3" id="KW-1185">Reference proteome</keyword>
<evidence type="ECO:0000313" key="3">
    <source>
        <dbReference type="Proteomes" id="UP000198897"/>
    </source>
</evidence>
<organism evidence="2 3">
    <name type="scientific">Halobacillus alkaliphilus</name>
    <dbReference type="NCBI Taxonomy" id="396056"/>
    <lineage>
        <taxon>Bacteria</taxon>
        <taxon>Bacillati</taxon>
        <taxon>Bacillota</taxon>
        <taxon>Bacilli</taxon>
        <taxon>Bacillales</taxon>
        <taxon>Bacillaceae</taxon>
        <taxon>Halobacillus</taxon>
    </lineage>
</organism>
<name>A0A1I2T4L3_9BACI</name>
<reference evidence="3" key="1">
    <citation type="submission" date="2016-10" db="EMBL/GenBank/DDBJ databases">
        <authorList>
            <person name="Varghese N."/>
            <person name="Submissions S."/>
        </authorList>
    </citation>
    <scope>NUCLEOTIDE SEQUENCE [LARGE SCALE GENOMIC DNA]</scope>
    <source>
        <strain evidence="3">FP5</strain>
    </source>
</reference>
<evidence type="ECO:0000256" key="1">
    <source>
        <dbReference type="SAM" id="Phobius"/>
    </source>
</evidence>
<keyword evidence="1" id="KW-1133">Transmembrane helix</keyword>
<keyword evidence="1" id="KW-0472">Membrane</keyword>
<protein>
    <recommendedName>
        <fullName evidence="4">DUF4083 domain-containing protein</fullName>
    </recommendedName>
</protein>